<sequence length="176" mass="19825">MKFFSSTSAIAPIVNGNPHWLANHKKSNRNIHGELIVYFDTKTNDLIELPVPEPRNTEEKWISGLGVVDGCLCMIRPNNDQGEVLVMKEYGVGESWTTIFGFPPRLQLTKGLEPIFFTKNGDVLFAHGSKHAWAFNPKKESVLHLVQLPKKPTNFSMQYHDVFGCTYVESLAPIPN</sequence>
<dbReference type="Pfam" id="PF07734">
    <property type="entry name" value="FBA_1"/>
    <property type="match status" value="1"/>
</dbReference>
<dbReference type="NCBIfam" id="TIGR01640">
    <property type="entry name" value="F_box_assoc_1"/>
    <property type="match status" value="1"/>
</dbReference>
<dbReference type="GeneID" id="140038178"/>
<evidence type="ECO:0000313" key="2">
    <source>
        <dbReference type="Proteomes" id="UP001652660"/>
    </source>
</evidence>
<evidence type="ECO:0000259" key="1">
    <source>
        <dbReference type="Pfam" id="PF07734"/>
    </source>
</evidence>
<proteinExistence type="predicted"/>
<dbReference type="InterPro" id="IPR006527">
    <property type="entry name" value="F-box-assoc_dom_typ1"/>
</dbReference>
<accession>A0ABM4X5Q8</accession>
<dbReference type="InterPro" id="IPR017451">
    <property type="entry name" value="F-box-assoc_interact_dom"/>
</dbReference>
<dbReference type="RefSeq" id="XP_071939378.1">
    <property type="nucleotide sequence ID" value="XM_072083277.1"/>
</dbReference>
<gene>
    <name evidence="3" type="primary">LOC140038178</name>
</gene>
<name>A0ABM4X5Q8_COFAR</name>
<organism evidence="2 3">
    <name type="scientific">Coffea arabica</name>
    <name type="common">Arabian coffee</name>
    <dbReference type="NCBI Taxonomy" id="13443"/>
    <lineage>
        <taxon>Eukaryota</taxon>
        <taxon>Viridiplantae</taxon>
        <taxon>Streptophyta</taxon>
        <taxon>Embryophyta</taxon>
        <taxon>Tracheophyta</taxon>
        <taxon>Spermatophyta</taxon>
        <taxon>Magnoliopsida</taxon>
        <taxon>eudicotyledons</taxon>
        <taxon>Gunneridae</taxon>
        <taxon>Pentapetalae</taxon>
        <taxon>asterids</taxon>
        <taxon>lamiids</taxon>
        <taxon>Gentianales</taxon>
        <taxon>Rubiaceae</taxon>
        <taxon>Ixoroideae</taxon>
        <taxon>Gardenieae complex</taxon>
        <taxon>Bertiereae - Coffeeae clade</taxon>
        <taxon>Coffeeae</taxon>
        <taxon>Coffea</taxon>
    </lineage>
</organism>
<dbReference type="Proteomes" id="UP001652660">
    <property type="component" value="Chromosome 3c"/>
</dbReference>
<evidence type="ECO:0000313" key="3">
    <source>
        <dbReference type="RefSeq" id="XP_071939378.1"/>
    </source>
</evidence>
<protein>
    <submittedName>
        <fullName evidence="3">F-box/kelch-repeat protein At3g06240-like</fullName>
    </submittedName>
</protein>
<keyword evidence="2" id="KW-1185">Reference proteome</keyword>
<feature type="domain" description="F-box associated beta-propeller type 1" evidence="1">
    <location>
        <begin position="13"/>
        <end position="174"/>
    </location>
</feature>
<reference evidence="3" key="1">
    <citation type="submission" date="2025-08" db="UniProtKB">
        <authorList>
            <consortium name="RefSeq"/>
        </authorList>
    </citation>
    <scope>IDENTIFICATION</scope>
    <source>
        <tissue evidence="3">Leaves</tissue>
    </source>
</reference>